<reference evidence="1" key="2">
    <citation type="journal article" date="2015" name="Data Brief">
        <title>Shoot transcriptome of the giant reed, Arundo donax.</title>
        <authorList>
            <person name="Barrero R.A."/>
            <person name="Guerrero F.D."/>
            <person name="Moolhuijzen P."/>
            <person name="Goolsby J.A."/>
            <person name="Tidwell J."/>
            <person name="Bellgard S.E."/>
            <person name="Bellgard M.I."/>
        </authorList>
    </citation>
    <scope>NUCLEOTIDE SEQUENCE</scope>
    <source>
        <tissue evidence="1">Shoot tissue taken approximately 20 cm above the soil surface</tissue>
    </source>
</reference>
<name>A0A0A8Y8M3_ARUDO</name>
<evidence type="ECO:0000313" key="1">
    <source>
        <dbReference type="EMBL" id="JAD22114.1"/>
    </source>
</evidence>
<dbReference type="EMBL" id="GBRH01275781">
    <property type="protein sequence ID" value="JAD22114.1"/>
    <property type="molecule type" value="Transcribed_RNA"/>
</dbReference>
<accession>A0A0A8Y8M3</accession>
<sequence length="31" mass="3832">MCLFRCLRYFNLFIFFYFCEEKLTGANGKQK</sequence>
<proteinExistence type="predicted"/>
<organism evidence="1">
    <name type="scientific">Arundo donax</name>
    <name type="common">Giant reed</name>
    <name type="synonym">Donax arundinaceus</name>
    <dbReference type="NCBI Taxonomy" id="35708"/>
    <lineage>
        <taxon>Eukaryota</taxon>
        <taxon>Viridiplantae</taxon>
        <taxon>Streptophyta</taxon>
        <taxon>Embryophyta</taxon>
        <taxon>Tracheophyta</taxon>
        <taxon>Spermatophyta</taxon>
        <taxon>Magnoliopsida</taxon>
        <taxon>Liliopsida</taxon>
        <taxon>Poales</taxon>
        <taxon>Poaceae</taxon>
        <taxon>PACMAD clade</taxon>
        <taxon>Arundinoideae</taxon>
        <taxon>Arundineae</taxon>
        <taxon>Arundo</taxon>
    </lineage>
</organism>
<protein>
    <submittedName>
        <fullName evidence="1">Uncharacterized protein</fullName>
    </submittedName>
</protein>
<dbReference type="AlphaFoldDB" id="A0A0A8Y8M3"/>
<reference evidence="1" key="1">
    <citation type="submission" date="2014-09" db="EMBL/GenBank/DDBJ databases">
        <authorList>
            <person name="Magalhaes I.L.F."/>
            <person name="Oliveira U."/>
            <person name="Santos F.R."/>
            <person name="Vidigal T.H.D.A."/>
            <person name="Brescovit A.D."/>
            <person name="Santos A.J."/>
        </authorList>
    </citation>
    <scope>NUCLEOTIDE SEQUENCE</scope>
    <source>
        <tissue evidence="1">Shoot tissue taken approximately 20 cm above the soil surface</tissue>
    </source>
</reference>